<keyword evidence="2" id="KW-1185">Reference proteome</keyword>
<dbReference type="EMBL" id="JAXCGZ010004091">
    <property type="protein sequence ID" value="KAK7082287.1"/>
    <property type="molecule type" value="Genomic_DNA"/>
</dbReference>
<name>A0AAN8XDP9_HALRR</name>
<dbReference type="AlphaFoldDB" id="A0AAN8XDP9"/>
<proteinExistence type="predicted"/>
<organism evidence="1 2">
    <name type="scientific">Halocaridina rubra</name>
    <name type="common">Hawaiian red shrimp</name>
    <dbReference type="NCBI Taxonomy" id="373956"/>
    <lineage>
        <taxon>Eukaryota</taxon>
        <taxon>Metazoa</taxon>
        <taxon>Ecdysozoa</taxon>
        <taxon>Arthropoda</taxon>
        <taxon>Crustacea</taxon>
        <taxon>Multicrustacea</taxon>
        <taxon>Malacostraca</taxon>
        <taxon>Eumalacostraca</taxon>
        <taxon>Eucarida</taxon>
        <taxon>Decapoda</taxon>
        <taxon>Pleocyemata</taxon>
        <taxon>Caridea</taxon>
        <taxon>Atyoidea</taxon>
        <taxon>Atyidae</taxon>
        <taxon>Halocaridina</taxon>
    </lineage>
</organism>
<accession>A0AAN8XDP9</accession>
<reference evidence="1 2" key="1">
    <citation type="submission" date="2023-11" db="EMBL/GenBank/DDBJ databases">
        <title>Halocaridina rubra genome assembly.</title>
        <authorList>
            <person name="Smith C."/>
        </authorList>
    </citation>
    <scope>NUCLEOTIDE SEQUENCE [LARGE SCALE GENOMIC DNA]</scope>
    <source>
        <strain evidence="1">EP-1</strain>
        <tissue evidence="1">Whole</tissue>
    </source>
</reference>
<protein>
    <submittedName>
        <fullName evidence="1">Uncharacterized protein</fullName>
    </submittedName>
</protein>
<dbReference type="Proteomes" id="UP001381693">
    <property type="component" value="Unassembled WGS sequence"/>
</dbReference>
<gene>
    <name evidence="1" type="ORF">SK128_016953</name>
</gene>
<comment type="caution">
    <text evidence="1">The sequence shown here is derived from an EMBL/GenBank/DDBJ whole genome shotgun (WGS) entry which is preliminary data.</text>
</comment>
<sequence length="194" mass="21368">MELEIPASPPPMYKEDSSQPTLILSHQSISSGVQQNTDQPSQQEAFFVDDIHATYLLPQIINSQTNIIATSQQSFIQTTSHMDNQEQFLITLDTGEPHRTSSPKRVCLKMSDDSSVSEKRVRDPELSPAVYKTTSNKLKASNPEQSNLGTAKNNFQIPGASCGQKFYETRGPVAQHSVFIAKNSIGKAKQESAV</sequence>
<evidence type="ECO:0000313" key="2">
    <source>
        <dbReference type="Proteomes" id="UP001381693"/>
    </source>
</evidence>
<evidence type="ECO:0000313" key="1">
    <source>
        <dbReference type="EMBL" id="KAK7082287.1"/>
    </source>
</evidence>